<accession>C7M1D8</accession>
<name>C7M1D8_ACIFD</name>
<reference evidence="2 3" key="1">
    <citation type="journal article" date="2009" name="Stand. Genomic Sci.">
        <title>Complete genome sequence of Acidimicrobium ferrooxidans type strain (ICP).</title>
        <authorList>
            <person name="Clum A."/>
            <person name="Nolan M."/>
            <person name="Lang E."/>
            <person name="Glavina Del Rio T."/>
            <person name="Tice H."/>
            <person name="Copeland A."/>
            <person name="Cheng J.F."/>
            <person name="Lucas S."/>
            <person name="Chen F."/>
            <person name="Bruce D."/>
            <person name="Goodwin L."/>
            <person name="Pitluck S."/>
            <person name="Ivanova N."/>
            <person name="Mavrommatis K."/>
            <person name="Mikhailova N."/>
            <person name="Pati A."/>
            <person name="Chen A."/>
            <person name="Palaniappan K."/>
            <person name="Goker M."/>
            <person name="Spring S."/>
            <person name="Land M."/>
            <person name="Hauser L."/>
            <person name="Chang Y.J."/>
            <person name="Jeffries C.C."/>
            <person name="Chain P."/>
            <person name="Bristow J."/>
            <person name="Eisen J.A."/>
            <person name="Markowitz V."/>
            <person name="Hugenholtz P."/>
            <person name="Kyrpides N.C."/>
            <person name="Klenk H.P."/>
            <person name="Lapidus A."/>
        </authorList>
    </citation>
    <scope>NUCLEOTIDE SEQUENCE [LARGE SCALE GENOMIC DNA]</scope>
    <source>
        <strain evidence="3">DSM 10331 / JCM 15462 / NBRC 103882 / ICP</strain>
    </source>
</reference>
<dbReference type="KEGG" id="afo:Afer_0012"/>
<protein>
    <submittedName>
        <fullName evidence="2">Uncharacterized protein</fullName>
    </submittedName>
</protein>
<evidence type="ECO:0000313" key="2">
    <source>
        <dbReference type="EMBL" id="ACU52987.1"/>
    </source>
</evidence>
<dbReference type="Proteomes" id="UP000000771">
    <property type="component" value="Chromosome"/>
</dbReference>
<evidence type="ECO:0000313" key="3">
    <source>
        <dbReference type="Proteomes" id="UP000000771"/>
    </source>
</evidence>
<keyword evidence="1" id="KW-0812">Transmembrane</keyword>
<evidence type="ECO:0000256" key="1">
    <source>
        <dbReference type="SAM" id="Phobius"/>
    </source>
</evidence>
<proteinExistence type="predicted"/>
<keyword evidence="1" id="KW-1133">Transmembrane helix</keyword>
<keyword evidence="1" id="KW-0472">Membrane</keyword>
<dbReference type="EMBL" id="CP001631">
    <property type="protein sequence ID" value="ACU52987.1"/>
    <property type="molecule type" value="Genomic_DNA"/>
</dbReference>
<dbReference type="HOGENOM" id="CLU_1648442_0_0_11"/>
<dbReference type="AlphaFoldDB" id="C7M1D8"/>
<dbReference type="STRING" id="525909.Afer_0012"/>
<gene>
    <name evidence="2" type="ordered locus">Afer_0012</name>
</gene>
<organism evidence="2 3">
    <name type="scientific">Acidimicrobium ferrooxidans (strain DSM 10331 / JCM 15462 / NBRC 103882 / ICP)</name>
    <dbReference type="NCBI Taxonomy" id="525909"/>
    <lineage>
        <taxon>Bacteria</taxon>
        <taxon>Bacillati</taxon>
        <taxon>Actinomycetota</taxon>
        <taxon>Acidimicrobiia</taxon>
        <taxon>Acidimicrobiales</taxon>
        <taxon>Acidimicrobiaceae</taxon>
        <taxon>Acidimicrobium</taxon>
    </lineage>
</organism>
<dbReference type="RefSeq" id="WP_012784106.1">
    <property type="nucleotide sequence ID" value="NC_013124.1"/>
</dbReference>
<keyword evidence="3" id="KW-1185">Reference proteome</keyword>
<sequence>MRAPSEQGDATPALLAVGSILLVMGLTVAALVLESITMAETMARAAARAAAHAAANVLWQTAGNAGSPGLVTMRNPSFYDPNLQSAASAALAGVPHGVGTSVVSCSGGLVPNGHGLQRYYLDVRATCTVVFVPPMSDLITVVAISPITVTASAHLVGSLA</sequence>
<feature type="transmembrane region" description="Helical" evidence="1">
    <location>
        <begin position="12"/>
        <end position="33"/>
    </location>
</feature>